<protein>
    <recommendedName>
        <fullName evidence="3">VWFA domain-containing protein</fullName>
    </recommendedName>
</protein>
<dbReference type="Proteomes" id="UP000283509">
    <property type="component" value="Unassembled WGS sequence"/>
</dbReference>
<keyword evidence="2" id="KW-1185">Reference proteome</keyword>
<name>A0A423UB56_PENVA</name>
<evidence type="ECO:0000313" key="1">
    <source>
        <dbReference type="EMBL" id="ROT85929.1"/>
    </source>
</evidence>
<sequence length="456" mass="49327">MRSHADFALNSSEPASGLIINVEHLRREYIVLLVEYTADMVNVDHKWEYLHDSVIQYLLHDLAWGTKVWVMAFASDVHLVAEVALTSAGARQAAAEALRQFANETEPGLCRDLQMAIGEAATVLYSNPLARDHGKIILITQPPDEVPSENFFCHEMNAVDLGSAQSGRQVMSILYITNASSNTTWYETMASNPPGKVLRVEDSHATLHTKIKLLDYLHQLDQASSDGELLQEIPPSKEPGCVKTFLLEDTLLPADGFLVIHREKDSNGTVSLHNSEGDQNLLLGQPELLDTADLFSVLFTIPGPWNLTLGNTDCTSVIPVVFVKRKSGFADVLDMGALVNLAEPQETVPDEPTLTQGTVGHPSALSRWPGLSGPVARSRLKEEAVLVDVRVSAPLQDVALGDSSDPVVMTARVTKDGKAVLGGVVVATVTECSGDGDCETRIPLFDNGSGDEDSGI</sequence>
<accession>A0A423UB56</accession>
<evidence type="ECO:0000313" key="2">
    <source>
        <dbReference type="Proteomes" id="UP000283509"/>
    </source>
</evidence>
<reference evidence="1 2" key="1">
    <citation type="submission" date="2018-04" db="EMBL/GenBank/DDBJ databases">
        <authorList>
            <person name="Zhang X."/>
            <person name="Yuan J."/>
            <person name="Li F."/>
            <person name="Xiang J."/>
        </authorList>
    </citation>
    <scope>NUCLEOTIDE SEQUENCE [LARGE SCALE GENOMIC DNA]</scope>
    <source>
        <tissue evidence="1">Muscle</tissue>
    </source>
</reference>
<dbReference type="SUPFAM" id="SSF53300">
    <property type="entry name" value="vWA-like"/>
    <property type="match status" value="1"/>
</dbReference>
<dbReference type="AlphaFoldDB" id="A0A423UB56"/>
<dbReference type="EMBL" id="QCYY01000150">
    <property type="protein sequence ID" value="ROT85929.1"/>
    <property type="molecule type" value="Genomic_DNA"/>
</dbReference>
<reference evidence="1 2" key="2">
    <citation type="submission" date="2019-01" db="EMBL/GenBank/DDBJ databases">
        <title>The decoding of complex shrimp genome reveals the adaptation for benthos swimmer, frequently molting mechanism and breeding impact on genome.</title>
        <authorList>
            <person name="Sun Y."/>
            <person name="Gao Y."/>
            <person name="Yu Y."/>
        </authorList>
    </citation>
    <scope>NUCLEOTIDE SEQUENCE [LARGE SCALE GENOMIC DNA]</scope>
    <source>
        <tissue evidence="1">Muscle</tissue>
    </source>
</reference>
<organism evidence="1 2">
    <name type="scientific">Penaeus vannamei</name>
    <name type="common">Whiteleg shrimp</name>
    <name type="synonym">Litopenaeus vannamei</name>
    <dbReference type="NCBI Taxonomy" id="6689"/>
    <lineage>
        <taxon>Eukaryota</taxon>
        <taxon>Metazoa</taxon>
        <taxon>Ecdysozoa</taxon>
        <taxon>Arthropoda</taxon>
        <taxon>Crustacea</taxon>
        <taxon>Multicrustacea</taxon>
        <taxon>Malacostraca</taxon>
        <taxon>Eumalacostraca</taxon>
        <taxon>Eucarida</taxon>
        <taxon>Decapoda</taxon>
        <taxon>Dendrobranchiata</taxon>
        <taxon>Penaeoidea</taxon>
        <taxon>Penaeidae</taxon>
        <taxon>Penaeus</taxon>
    </lineage>
</organism>
<gene>
    <name evidence="1" type="ORF">C7M84_003685</name>
</gene>
<comment type="caution">
    <text evidence="1">The sequence shown here is derived from an EMBL/GenBank/DDBJ whole genome shotgun (WGS) entry which is preliminary data.</text>
</comment>
<proteinExistence type="predicted"/>
<dbReference type="GO" id="GO:0032991">
    <property type="term" value="C:protein-containing complex"/>
    <property type="evidence" value="ECO:0007669"/>
    <property type="project" value="UniProtKB-ARBA"/>
</dbReference>
<dbReference type="OrthoDB" id="6373332at2759"/>
<evidence type="ECO:0008006" key="3">
    <source>
        <dbReference type="Google" id="ProtNLM"/>
    </source>
</evidence>
<dbReference type="InterPro" id="IPR036465">
    <property type="entry name" value="vWFA_dom_sf"/>
</dbReference>